<dbReference type="EMBL" id="FNSO01000004">
    <property type="protein sequence ID" value="SED79225.1"/>
    <property type="molecule type" value="Genomic_DNA"/>
</dbReference>
<keyword evidence="2" id="KW-1133">Transmembrane helix</keyword>
<evidence type="ECO:0000256" key="2">
    <source>
        <dbReference type="SAM" id="Phobius"/>
    </source>
</evidence>
<organism evidence="3 4">
    <name type="scientific">Amycolatopsis tolypomycina</name>
    <dbReference type="NCBI Taxonomy" id="208445"/>
    <lineage>
        <taxon>Bacteria</taxon>
        <taxon>Bacillati</taxon>
        <taxon>Actinomycetota</taxon>
        <taxon>Actinomycetes</taxon>
        <taxon>Pseudonocardiales</taxon>
        <taxon>Pseudonocardiaceae</taxon>
        <taxon>Amycolatopsis</taxon>
    </lineage>
</organism>
<evidence type="ECO:0000313" key="3">
    <source>
        <dbReference type="EMBL" id="SED79225.1"/>
    </source>
</evidence>
<keyword evidence="4" id="KW-1185">Reference proteome</keyword>
<feature type="transmembrane region" description="Helical" evidence="2">
    <location>
        <begin position="158"/>
        <end position="175"/>
    </location>
</feature>
<sequence>MTVGVESDKAISDRPLWMTPGPVPGRPCSAGPVTEPSADQPLPLSDVNAEREVRRGIRTMRLAIAAQAVLYLALAGLVWYLATSVADPGEATWPLVIVSVNAALLVALAGCSTLLSRRERKIILAVVWLECAFMAVLVISVILSLATTSASGGSQSTPVGLFVWGGLMMVMLRPLQKPELRAAFGLPPMRPRQKKPKK</sequence>
<accession>A0A1H5DJZ1</accession>
<dbReference type="STRING" id="208445.SAMN04489727_9423"/>
<proteinExistence type="predicted"/>
<keyword evidence="2" id="KW-0812">Transmembrane</keyword>
<feature type="transmembrane region" description="Helical" evidence="2">
    <location>
        <begin position="62"/>
        <end position="81"/>
    </location>
</feature>
<feature type="transmembrane region" description="Helical" evidence="2">
    <location>
        <begin position="122"/>
        <end position="146"/>
    </location>
</feature>
<feature type="region of interest" description="Disordered" evidence="1">
    <location>
        <begin position="13"/>
        <end position="41"/>
    </location>
</feature>
<name>A0A1H5DJZ1_9PSEU</name>
<keyword evidence="2" id="KW-0472">Membrane</keyword>
<reference evidence="4" key="1">
    <citation type="submission" date="2016-10" db="EMBL/GenBank/DDBJ databases">
        <authorList>
            <person name="Varghese N."/>
            <person name="Submissions S."/>
        </authorList>
    </citation>
    <scope>NUCLEOTIDE SEQUENCE [LARGE SCALE GENOMIC DNA]</scope>
    <source>
        <strain evidence="4">DSM 44544</strain>
    </source>
</reference>
<evidence type="ECO:0000313" key="4">
    <source>
        <dbReference type="Proteomes" id="UP000199622"/>
    </source>
</evidence>
<dbReference type="AlphaFoldDB" id="A0A1H5DJZ1"/>
<feature type="transmembrane region" description="Helical" evidence="2">
    <location>
        <begin position="93"/>
        <end position="115"/>
    </location>
</feature>
<gene>
    <name evidence="3" type="ORF">SAMN04489727_9423</name>
</gene>
<protein>
    <submittedName>
        <fullName evidence="3">Uncharacterized protein</fullName>
    </submittedName>
</protein>
<dbReference type="Proteomes" id="UP000199622">
    <property type="component" value="Unassembled WGS sequence"/>
</dbReference>
<evidence type="ECO:0000256" key="1">
    <source>
        <dbReference type="SAM" id="MobiDB-lite"/>
    </source>
</evidence>